<dbReference type="PANTHER" id="PTHR47691:SF3">
    <property type="entry name" value="HTH-TYPE TRANSCRIPTIONAL REGULATOR RV0890C-RELATED"/>
    <property type="match status" value="1"/>
</dbReference>
<dbReference type="SMART" id="SM00028">
    <property type="entry name" value="TPR"/>
    <property type="match status" value="8"/>
</dbReference>
<dbReference type="InterPro" id="IPR011990">
    <property type="entry name" value="TPR-like_helical_dom_sf"/>
</dbReference>
<dbReference type="Pfam" id="PF17874">
    <property type="entry name" value="TPR_MalT"/>
    <property type="match status" value="1"/>
</dbReference>
<dbReference type="Pfam" id="PF00931">
    <property type="entry name" value="NB-ARC"/>
    <property type="match status" value="1"/>
</dbReference>
<dbReference type="EMBL" id="QKUF01000001">
    <property type="protein sequence ID" value="PZW36491.1"/>
    <property type="molecule type" value="Genomic_DNA"/>
</dbReference>
<evidence type="ECO:0000313" key="4">
    <source>
        <dbReference type="EMBL" id="PZW36491.1"/>
    </source>
</evidence>
<sequence>MAKIETDVYRTAIVFSREWFEPQPVYDPAIPPLSSLPLVGREDDLEALKQRVWEGGNASLTVLHGLPGVGKTSLAAALAHDPEVREHFCDGVLWVGLGTSPNISGALSRWGRLLGLDYPQEQPLKSYEEWAQALHHILGSRRMLLVIDDAWSVEDAMPFKLGGPLCSHLITTRFPTIASHFTVDGPMLLKELNDEQGMQLLQMLAPHLVEQERPHLSALVQAVGGLPLALNLIGNYLKQQAIGETQEKQLETILRLLRDTEQRLQLRGEDQDPLRLPASTLSLQSVIALTDQQLCEQARMALYALSVLPPKPDTFSEEAALMVADCDSDTLDMLVDAGLLECRNFDRFTLHKTIADYASARLKKLALAPEQGPALRLIRYVLAFLQEQAHEYDAFERESATIVVALEAAFRLGMFPEFIQGSMAFLPFLLMRGSYVLAEQLADRSHQAAMEIQSQQEVMEAIYWRGEIASRKGDFSRANILYLQGVQLARDQSNRLFISAFLSSLGSLAWRMGSYEEAEVFLQEGLAIAREGGYHKYLVRIYKAFGALTCTKGEYDRAIGYLQEGLELARQYDYRDMECYILMNLGVTYAETGDFARAEPYFREGLQTARQLRHRELLCMILLNLGTLSYEGGNYQDADTFLEEGLTIAKSIDLREWVCLLTINRGELKIRQSHFDEAEPYFREGLQLARQIGNRRAIAAALLGYGELHLYKFELEEAEQAFQQALQEMPKSDQGLHIGGWYGLARVAQARGKIDEARERGKTCLRYVENGGHRLEEEIRLWINKLSA</sequence>
<feature type="repeat" description="TPR" evidence="1">
    <location>
        <begin position="699"/>
        <end position="732"/>
    </location>
</feature>
<protein>
    <submittedName>
        <fullName evidence="4">Tetratricopeptide repeat protein</fullName>
    </submittedName>
</protein>
<dbReference type="InterPro" id="IPR027417">
    <property type="entry name" value="P-loop_NTPase"/>
</dbReference>
<dbReference type="SUPFAM" id="SSF52540">
    <property type="entry name" value="P-loop containing nucleoside triphosphate hydrolases"/>
    <property type="match status" value="1"/>
</dbReference>
<evidence type="ECO:0000256" key="1">
    <source>
        <dbReference type="PROSITE-ProRule" id="PRU00339"/>
    </source>
</evidence>
<dbReference type="PROSITE" id="PS50005">
    <property type="entry name" value="TPR"/>
    <property type="match status" value="1"/>
</dbReference>
<dbReference type="SUPFAM" id="SSF48452">
    <property type="entry name" value="TPR-like"/>
    <property type="match status" value="3"/>
</dbReference>
<dbReference type="Pfam" id="PF07721">
    <property type="entry name" value="TPR_4"/>
    <property type="match status" value="1"/>
</dbReference>
<feature type="domain" description="NB-ARC" evidence="2">
    <location>
        <begin position="41"/>
        <end position="204"/>
    </location>
</feature>
<dbReference type="InterPro" id="IPR011717">
    <property type="entry name" value="TPR-4"/>
</dbReference>
<comment type="caution">
    <text evidence="4">The sequence shown here is derived from an EMBL/GenBank/DDBJ whole genome shotgun (WGS) entry which is preliminary data.</text>
</comment>
<gene>
    <name evidence="4" type="ORF">EI42_00667</name>
</gene>
<dbReference type="GO" id="GO:0043531">
    <property type="term" value="F:ADP binding"/>
    <property type="evidence" value="ECO:0007669"/>
    <property type="project" value="InterPro"/>
</dbReference>
<dbReference type="Gene3D" id="3.40.50.300">
    <property type="entry name" value="P-loop containing nucleotide triphosphate hydrolases"/>
    <property type="match status" value="1"/>
</dbReference>
<dbReference type="InterPro" id="IPR002182">
    <property type="entry name" value="NB-ARC"/>
</dbReference>
<feature type="domain" description="MalT-like TPR region" evidence="3">
    <location>
        <begin position="430"/>
        <end position="575"/>
    </location>
</feature>
<keyword evidence="1" id="KW-0802">TPR repeat</keyword>
<evidence type="ECO:0000313" key="5">
    <source>
        <dbReference type="Proteomes" id="UP000248806"/>
    </source>
</evidence>
<dbReference type="Proteomes" id="UP000248806">
    <property type="component" value="Unassembled WGS sequence"/>
</dbReference>
<dbReference type="Pfam" id="PF13424">
    <property type="entry name" value="TPR_12"/>
    <property type="match status" value="2"/>
</dbReference>
<dbReference type="InterPro" id="IPR019734">
    <property type="entry name" value="TPR_rpt"/>
</dbReference>
<dbReference type="AlphaFoldDB" id="A0A326UF38"/>
<dbReference type="GO" id="GO:0042802">
    <property type="term" value="F:identical protein binding"/>
    <property type="evidence" value="ECO:0007669"/>
    <property type="project" value="InterPro"/>
</dbReference>
<organism evidence="4 5">
    <name type="scientific">Thermosporothrix hazakensis</name>
    <dbReference type="NCBI Taxonomy" id="644383"/>
    <lineage>
        <taxon>Bacteria</taxon>
        <taxon>Bacillati</taxon>
        <taxon>Chloroflexota</taxon>
        <taxon>Ktedonobacteria</taxon>
        <taxon>Ktedonobacterales</taxon>
        <taxon>Thermosporotrichaceae</taxon>
        <taxon>Thermosporothrix</taxon>
    </lineage>
</organism>
<name>A0A326UF38_THEHA</name>
<evidence type="ECO:0000259" key="3">
    <source>
        <dbReference type="Pfam" id="PF17874"/>
    </source>
</evidence>
<evidence type="ECO:0000259" key="2">
    <source>
        <dbReference type="Pfam" id="PF00931"/>
    </source>
</evidence>
<reference evidence="4 5" key="1">
    <citation type="submission" date="2018-06" db="EMBL/GenBank/DDBJ databases">
        <title>Genomic Encyclopedia of Archaeal and Bacterial Type Strains, Phase II (KMG-II): from individual species to whole genera.</title>
        <authorList>
            <person name="Goeker M."/>
        </authorList>
    </citation>
    <scope>NUCLEOTIDE SEQUENCE [LARGE SCALE GENOMIC DNA]</scope>
    <source>
        <strain evidence="4 5">ATCC BAA-1881</strain>
    </source>
</reference>
<dbReference type="InterPro" id="IPR041617">
    <property type="entry name" value="TPR_MalT"/>
</dbReference>
<dbReference type="RefSeq" id="WP_111318780.1">
    <property type="nucleotide sequence ID" value="NZ_BIFX01000001.1"/>
</dbReference>
<accession>A0A326UF38</accession>
<dbReference type="OrthoDB" id="160482at2"/>
<keyword evidence="5" id="KW-1185">Reference proteome</keyword>
<dbReference type="PANTHER" id="PTHR47691">
    <property type="entry name" value="REGULATOR-RELATED"/>
    <property type="match status" value="1"/>
</dbReference>
<dbReference type="PRINTS" id="PR00364">
    <property type="entry name" value="DISEASERSIST"/>
</dbReference>
<proteinExistence type="predicted"/>
<dbReference type="Gene3D" id="1.25.40.10">
    <property type="entry name" value="Tetratricopeptide repeat domain"/>
    <property type="match status" value="2"/>
</dbReference>